<reference evidence="2" key="1">
    <citation type="submission" date="2020-07" db="EMBL/GenBank/DDBJ databases">
        <title>The High-quality genome of the commercially important snow crab, Chionoecetes opilio.</title>
        <authorList>
            <person name="Jeong J.-H."/>
            <person name="Ryu S."/>
        </authorList>
    </citation>
    <scope>NUCLEOTIDE SEQUENCE</scope>
    <source>
        <strain evidence="2">MADBK_172401_WGS</strain>
        <tissue evidence="2">Digestive gland</tissue>
    </source>
</reference>
<comment type="caution">
    <text evidence="2">The sequence shown here is derived from an EMBL/GenBank/DDBJ whole genome shotgun (WGS) entry which is preliminary data.</text>
</comment>
<feature type="region of interest" description="Disordered" evidence="1">
    <location>
        <begin position="135"/>
        <end position="163"/>
    </location>
</feature>
<feature type="region of interest" description="Disordered" evidence="1">
    <location>
        <begin position="53"/>
        <end position="83"/>
    </location>
</feature>
<accession>A0A8J5C9B7</accession>
<proteinExistence type="predicted"/>
<protein>
    <submittedName>
        <fullName evidence="2">Uncharacterized protein</fullName>
    </submittedName>
</protein>
<evidence type="ECO:0000313" key="2">
    <source>
        <dbReference type="EMBL" id="KAG0718113.1"/>
    </source>
</evidence>
<organism evidence="2 3">
    <name type="scientific">Chionoecetes opilio</name>
    <name type="common">Atlantic snow crab</name>
    <name type="synonym">Cancer opilio</name>
    <dbReference type="NCBI Taxonomy" id="41210"/>
    <lineage>
        <taxon>Eukaryota</taxon>
        <taxon>Metazoa</taxon>
        <taxon>Ecdysozoa</taxon>
        <taxon>Arthropoda</taxon>
        <taxon>Crustacea</taxon>
        <taxon>Multicrustacea</taxon>
        <taxon>Malacostraca</taxon>
        <taxon>Eumalacostraca</taxon>
        <taxon>Eucarida</taxon>
        <taxon>Decapoda</taxon>
        <taxon>Pleocyemata</taxon>
        <taxon>Brachyura</taxon>
        <taxon>Eubrachyura</taxon>
        <taxon>Majoidea</taxon>
        <taxon>Majidae</taxon>
        <taxon>Chionoecetes</taxon>
    </lineage>
</organism>
<gene>
    <name evidence="2" type="ORF">GWK47_053113</name>
</gene>
<dbReference type="Proteomes" id="UP000770661">
    <property type="component" value="Unassembled WGS sequence"/>
</dbReference>
<sequence>MEHQEGGLGQVSSFLDEWWVTYEPPGTFTNREGPQGSPSEGSRRSLFLSALRAAATAPTDGSTTRTSGSTTTESTCTESCTNDTPNPTNLRLLRMWCLALDKCLSGPEASGWSGAPLLTTQTPLGQLWRNVKRLPVLPRPDPPPTHTHTERRRGSSACSPREAPAPNFLLAHATQQKLRQHRVEAVRGARGNLTWRTTFHSQELSRRGKKGATQLQGRTA</sequence>
<feature type="region of interest" description="Disordered" evidence="1">
    <location>
        <begin position="200"/>
        <end position="220"/>
    </location>
</feature>
<name>A0A8J5C9B7_CHIOP</name>
<evidence type="ECO:0000256" key="1">
    <source>
        <dbReference type="SAM" id="MobiDB-lite"/>
    </source>
</evidence>
<dbReference type="EMBL" id="JACEEZ010016643">
    <property type="protein sequence ID" value="KAG0718113.1"/>
    <property type="molecule type" value="Genomic_DNA"/>
</dbReference>
<evidence type="ECO:0000313" key="3">
    <source>
        <dbReference type="Proteomes" id="UP000770661"/>
    </source>
</evidence>
<dbReference type="AlphaFoldDB" id="A0A8J5C9B7"/>
<keyword evidence="3" id="KW-1185">Reference proteome</keyword>